<sequence length="65" mass="7620">MKESKNNQDDKTLLERHALGRLDKVETDKRKAYDKKKGHVHVQQIIMVIIFVFILTTMIIAMSNH</sequence>
<accession>A0A7H9E6K0</accession>
<keyword evidence="1" id="KW-0472">Membrane</keyword>
<protein>
    <submittedName>
        <fullName evidence="2">Uncharacterized protein</fullName>
    </submittedName>
</protein>
<evidence type="ECO:0000256" key="1">
    <source>
        <dbReference type="SAM" id="Phobius"/>
    </source>
</evidence>
<reference evidence="2 3" key="1">
    <citation type="submission" date="2020-01" db="EMBL/GenBank/DDBJ databases">
        <title>Complete and circular genome sequences of six lactobacillus isolates from horses.</title>
        <authorList>
            <person name="Hassan H.M."/>
        </authorList>
    </citation>
    <scope>NUCLEOTIDE SEQUENCE [LARGE SCALE GENOMIC DNA]</scope>
    <source>
        <strain evidence="2 3">1D</strain>
    </source>
</reference>
<gene>
    <name evidence="2" type="ORF">GTO85_01920</name>
</gene>
<evidence type="ECO:0000313" key="2">
    <source>
        <dbReference type="EMBL" id="QLL73250.1"/>
    </source>
</evidence>
<evidence type="ECO:0000313" key="3">
    <source>
        <dbReference type="Proteomes" id="UP000510660"/>
    </source>
</evidence>
<feature type="transmembrane region" description="Helical" evidence="1">
    <location>
        <begin position="45"/>
        <end position="63"/>
    </location>
</feature>
<dbReference type="RefSeq" id="WP_180861510.1">
    <property type="nucleotide sequence ID" value="NZ_CP047415.1"/>
</dbReference>
<name>A0A7H9E6K0_9LACO</name>
<organism evidence="2 3">
    <name type="scientific">Lactobacillus crispatus</name>
    <dbReference type="NCBI Taxonomy" id="47770"/>
    <lineage>
        <taxon>Bacteria</taxon>
        <taxon>Bacillati</taxon>
        <taxon>Bacillota</taxon>
        <taxon>Bacilli</taxon>
        <taxon>Lactobacillales</taxon>
        <taxon>Lactobacillaceae</taxon>
        <taxon>Lactobacillus</taxon>
    </lineage>
</organism>
<dbReference type="EMBL" id="CP047415">
    <property type="protein sequence ID" value="QLL73250.1"/>
    <property type="molecule type" value="Genomic_DNA"/>
</dbReference>
<dbReference type="Proteomes" id="UP000510660">
    <property type="component" value="Chromosome"/>
</dbReference>
<proteinExistence type="predicted"/>
<dbReference type="AlphaFoldDB" id="A0A7H9E6K0"/>
<keyword evidence="1" id="KW-1133">Transmembrane helix</keyword>
<keyword evidence="1" id="KW-0812">Transmembrane</keyword>